<dbReference type="InterPro" id="IPR011990">
    <property type="entry name" value="TPR-like_helical_dom_sf"/>
</dbReference>
<accession>A0A3A8P5F3</accession>
<proteinExistence type="predicted"/>
<evidence type="ECO:0000313" key="2">
    <source>
        <dbReference type="EMBL" id="RKH48615.1"/>
    </source>
</evidence>
<dbReference type="SUPFAM" id="SSF48452">
    <property type="entry name" value="TPR-like"/>
    <property type="match status" value="1"/>
</dbReference>
<organism evidence="2 3">
    <name type="scientific">Corallococcus llansteffanensis</name>
    <dbReference type="NCBI Taxonomy" id="2316731"/>
    <lineage>
        <taxon>Bacteria</taxon>
        <taxon>Pseudomonadati</taxon>
        <taxon>Myxococcota</taxon>
        <taxon>Myxococcia</taxon>
        <taxon>Myxococcales</taxon>
        <taxon>Cystobacterineae</taxon>
        <taxon>Myxococcaceae</taxon>
        <taxon>Corallococcus</taxon>
    </lineage>
</organism>
<gene>
    <name evidence="2" type="ORF">D7V93_32985</name>
</gene>
<evidence type="ECO:0000256" key="1">
    <source>
        <dbReference type="SAM" id="MobiDB-lite"/>
    </source>
</evidence>
<keyword evidence="3" id="KW-1185">Reference proteome</keyword>
<dbReference type="Proteomes" id="UP000272888">
    <property type="component" value="Unassembled WGS sequence"/>
</dbReference>
<name>A0A3A8P5F3_9BACT</name>
<dbReference type="EMBL" id="RAWB01000493">
    <property type="protein sequence ID" value="RKH48615.1"/>
    <property type="molecule type" value="Genomic_DNA"/>
</dbReference>
<protein>
    <recommendedName>
        <fullName evidence="4">Tetratricopeptide repeat protein</fullName>
    </recommendedName>
</protein>
<dbReference type="Gene3D" id="1.25.40.10">
    <property type="entry name" value="Tetratricopeptide repeat domain"/>
    <property type="match status" value="1"/>
</dbReference>
<dbReference type="AlphaFoldDB" id="A0A3A8P5F3"/>
<reference evidence="3" key="1">
    <citation type="submission" date="2018-09" db="EMBL/GenBank/DDBJ databases">
        <authorList>
            <person name="Livingstone P.G."/>
            <person name="Whitworth D.E."/>
        </authorList>
    </citation>
    <scope>NUCLEOTIDE SEQUENCE [LARGE SCALE GENOMIC DNA]</scope>
    <source>
        <strain evidence="3">CA051B</strain>
    </source>
</reference>
<comment type="caution">
    <text evidence="2">The sequence shown here is derived from an EMBL/GenBank/DDBJ whole genome shotgun (WGS) entry which is preliminary data.</text>
</comment>
<evidence type="ECO:0000313" key="3">
    <source>
        <dbReference type="Proteomes" id="UP000272888"/>
    </source>
</evidence>
<evidence type="ECO:0008006" key="4">
    <source>
        <dbReference type="Google" id="ProtNLM"/>
    </source>
</evidence>
<sequence>MLGVLYARINSFQLSEMHYETFLVLAPPDHPRRARVLELLNIAAAGSASSDTAPQAPSVSNPAEEETPRLKTVQDFKSLVNQKSWEGDLKGALKTANTCAEQYPSNPECQLMLGVVNAKLGRVGESRAHYEKFLELAPERHIHRSRVVQILGSKSTAP</sequence>
<feature type="region of interest" description="Disordered" evidence="1">
    <location>
        <begin position="48"/>
        <end position="70"/>
    </location>
</feature>
<feature type="compositionally biased region" description="Polar residues" evidence="1">
    <location>
        <begin position="48"/>
        <end position="61"/>
    </location>
</feature>